<evidence type="ECO:0000256" key="6">
    <source>
        <dbReference type="ARBA" id="ARBA00038076"/>
    </source>
</evidence>
<evidence type="ECO:0000313" key="9">
    <source>
        <dbReference type="EMBL" id="NYB74780.1"/>
    </source>
</evidence>
<accession>A0A974BLE8</accession>
<dbReference type="InterPro" id="IPR050250">
    <property type="entry name" value="Macrolide_Exporter_MacB"/>
</dbReference>
<comment type="caution">
    <text evidence="9">The sequence shown here is derived from an EMBL/GenBank/DDBJ whole genome shotgun (WGS) entry which is preliminary data.</text>
</comment>
<evidence type="ECO:0000256" key="4">
    <source>
        <dbReference type="ARBA" id="ARBA00022989"/>
    </source>
</evidence>
<feature type="domain" description="ABC3 transporter permease C-terminal" evidence="8">
    <location>
        <begin position="654"/>
        <end position="766"/>
    </location>
</feature>
<feature type="transmembrane region" description="Helical" evidence="7">
    <location>
        <begin position="359"/>
        <end position="378"/>
    </location>
</feature>
<dbReference type="Proteomes" id="UP000611629">
    <property type="component" value="Unassembled WGS sequence"/>
</dbReference>
<proteinExistence type="inferred from homology"/>
<feature type="transmembrane region" description="Helical" evidence="7">
    <location>
        <begin position="318"/>
        <end position="347"/>
    </location>
</feature>
<evidence type="ECO:0000256" key="3">
    <source>
        <dbReference type="ARBA" id="ARBA00022692"/>
    </source>
</evidence>
<feature type="transmembrane region" description="Helical" evidence="7">
    <location>
        <begin position="431"/>
        <end position="451"/>
    </location>
</feature>
<dbReference type="Pfam" id="PF02687">
    <property type="entry name" value="FtsX"/>
    <property type="match status" value="2"/>
</dbReference>
<evidence type="ECO:0000256" key="1">
    <source>
        <dbReference type="ARBA" id="ARBA00004651"/>
    </source>
</evidence>
<comment type="subcellular location">
    <subcellularLocation>
        <location evidence="1">Cell membrane</location>
        <topology evidence="1">Multi-pass membrane protein</topology>
    </subcellularLocation>
</comment>
<evidence type="ECO:0000313" key="10">
    <source>
        <dbReference type="Proteomes" id="UP000611629"/>
    </source>
</evidence>
<dbReference type="GO" id="GO:0005886">
    <property type="term" value="C:plasma membrane"/>
    <property type="evidence" value="ECO:0007669"/>
    <property type="project" value="UniProtKB-SubCell"/>
</dbReference>
<keyword evidence="4 7" id="KW-1133">Transmembrane helix</keyword>
<evidence type="ECO:0000256" key="7">
    <source>
        <dbReference type="SAM" id="Phobius"/>
    </source>
</evidence>
<keyword evidence="3 7" id="KW-0812">Transmembrane</keyword>
<sequence>MKKLDLRLFRMIKNTKGQYIAVLSIIITGIFVFTAVNNSAVNLKDSINDYYDATNFADIFIQGSNMPESLENQLIGSNGIKEAEARLVFDTKFLTGNDDDNVNVRVVSVHQYENKINKLFMKNGKRILTGRDIIVIEKFAEARSIKLGDEIKLRINGREHKFNVSGIATSAEYIYIMENEQSLLPAPEKFGVVYVEESYLQKINGNKGGFNDIVIKLNTPDNTDRTAKYLEDKLDKYSARVIKRADQLSNNVMNQEISGLEMMSQSIPFIFLLFAGVMLSVMLSRIVKKDRISIGVLKAMGFTNDEIVMHYLKYAGSVGLIGGTAGSIIGTALSGMMTNLYLMFFSIPMLVVQVYYRKIIISIILSFVFCVLAGFWGVKDILRINPAEAMKPESPKKGKRIFIEKIKIIWNHVSFSWKLVLRNIFREKKKFVFIGAAVAITCGMMIMTMWMTDIMDLMFNRHYGEFINVQYNISFNEFKSENTMKEFSKLINVKEMEQRVEMPFEIKNGKDSKIVSVIGLNDSTKFYAFRDINNNALELPQDGILLSSNLATELNVDVGDEVILKSLVKDDDHSYVYVKGIVNQALGINGYTNIDFLRGKFLDKGIINGVYINSDDNVTDKLKDIKDITVLSQFDMKDAFSEFTAMTAAAMGTMVIFSGLLGFIITYSMTLMSINERALEFSSLRVMGFTKKEIFNMLIRENMIMSVIGIIFGIPIGLWLVHYMGVSFTTDLYTMKEPVTISGIATSIALTIVFITLAQLMTYAKIHRLDFMQALKNRVS</sequence>
<evidence type="ECO:0000256" key="2">
    <source>
        <dbReference type="ARBA" id="ARBA00022475"/>
    </source>
</evidence>
<gene>
    <name evidence="9" type="ORF">HZF24_11595</name>
</gene>
<dbReference type="RefSeq" id="WP_179238486.1">
    <property type="nucleotide sequence ID" value="NZ_JACBNQ010000013.1"/>
</dbReference>
<dbReference type="EMBL" id="JACBNQ010000013">
    <property type="protein sequence ID" value="NYB74780.1"/>
    <property type="molecule type" value="Genomic_DNA"/>
</dbReference>
<dbReference type="PANTHER" id="PTHR30572:SF4">
    <property type="entry name" value="ABC TRANSPORTER PERMEASE YTRF"/>
    <property type="match status" value="1"/>
</dbReference>
<reference evidence="9" key="1">
    <citation type="submission" date="2020-07" db="EMBL/GenBank/DDBJ databases">
        <title>Genomic analysis of a strain of Sedimentibacter Hydroxybenzoicus DSM7310.</title>
        <authorList>
            <person name="Ma S."/>
        </authorList>
    </citation>
    <scope>NUCLEOTIDE SEQUENCE</scope>
    <source>
        <strain evidence="9">DSM 7310</strain>
    </source>
</reference>
<organism evidence="9 10">
    <name type="scientific">Sedimentibacter hydroxybenzoicus DSM 7310</name>
    <dbReference type="NCBI Taxonomy" id="1123245"/>
    <lineage>
        <taxon>Bacteria</taxon>
        <taxon>Bacillati</taxon>
        <taxon>Bacillota</taxon>
        <taxon>Tissierellia</taxon>
        <taxon>Sedimentibacter</taxon>
    </lineage>
</organism>
<feature type="transmembrane region" description="Helical" evidence="7">
    <location>
        <begin position="741"/>
        <end position="763"/>
    </location>
</feature>
<keyword evidence="10" id="KW-1185">Reference proteome</keyword>
<feature type="domain" description="ABC3 transporter permease C-terminal" evidence="8">
    <location>
        <begin position="267"/>
        <end position="386"/>
    </location>
</feature>
<evidence type="ECO:0000256" key="5">
    <source>
        <dbReference type="ARBA" id="ARBA00023136"/>
    </source>
</evidence>
<feature type="transmembrane region" description="Helical" evidence="7">
    <location>
        <begin position="267"/>
        <end position="287"/>
    </location>
</feature>
<keyword evidence="2" id="KW-1003">Cell membrane</keyword>
<protein>
    <submittedName>
        <fullName evidence="9">FtsX-like permease family protein</fullName>
    </submittedName>
</protein>
<dbReference type="GO" id="GO:0022857">
    <property type="term" value="F:transmembrane transporter activity"/>
    <property type="evidence" value="ECO:0007669"/>
    <property type="project" value="TreeGrafter"/>
</dbReference>
<dbReference type="InterPro" id="IPR003838">
    <property type="entry name" value="ABC3_permease_C"/>
</dbReference>
<evidence type="ECO:0000259" key="8">
    <source>
        <dbReference type="Pfam" id="PF02687"/>
    </source>
</evidence>
<dbReference type="PANTHER" id="PTHR30572">
    <property type="entry name" value="MEMBRANE COMPONENT OF TRANSPORTER-RELATED"/>
    <property type="match status" value="1"/>
</dbReference>
<comment type="similarity">
    <text evidence="6">Belongs to the ABC-4 integral membrane protein family.</text>
</comment>
<dbReference type="AlphaFoldDB" id="A0A974BLE8"/>
<feature type="transmembrane region" description="Helical" evidence="7">
    <location>
        <begin position="643"/>
        <end position="667"/>
    </location>
</feature>
<feature type="transmembrane region" description="Helical" evidence="7">
    <location>
        <begin position="20"/>
        <end position="36"/>
    </location>
</feature>
<feature type="transmembrane region" description="Helical" evidence="7">
    <location>
        <begin position="702"/>
        <end position="721"/>
    </location>
</feature>
<keyword evidence="5 7" id="KW-0472">Membrane</keyword>
<name>A0A974BLE8_SEDHY</name>